<organism evidence="4 5">
    <name type="scientific">Antiquaquibacter oligotrophicus</name>
    <dbReference type="NCBI Taxonomy" id="2880260"/>
    <lineage>
        <taxon>Bacteria</taxon>
        <taxon>Bacillati</taxon>
        <taxon>Actinomycetota</taxon>
        <taxon>Actinomycetes</taxon>
        <taxon>Micrococcales</taxon>
        <taxon>Microbacteriaceae</taxon>
        <taxon>Antiquaquibacter</taxon>
    </lineage>
</organism>
<dbReference type="InterPro" id="IPR048493">
    <property type="entry name" value="DUF1980_N"/>
</dbReference>
<reference evidence="4 5" key="1">
    <citation type="submission" date="2023-04" db="EMBL/GenBank/DDBJ databases">
        <title>Genome Encyclopedia of Bacteria and Archaea VI: Functional Genomics of Type Strains.</title>
        <authorList>
            <person name="Whitman W."/>
        </authorList>
    </citation>
    <scope>NUCLEOTIDE SEQUENCE [LARGE SCALE GENOMIC DNA]</scope>
    <source>
        <strain evidence="4 5">SG_E_30_P1</strain>
    </source>
</reference>
<proteinExistence type="predicted"/>
<keyword evidence="1" id="KW-1133">Transmembrane helix</keyword>
<feature type="domain" description="DUF1980" evidence="2">
    <location>
        <begin position="10"/>
        <end position="110"/>
    </location>
</feature>
<dbReference type="RefSeq" id="WP_322133540.1">
    <property type="nucleotide sequence ID" value="NZ_CP085036.1"/>
</dbReference>
<feature type="transmembrane region" description="Helical" evidence="1">
    <location>
        <begin position="39"/>
        <end position="61"/>
    </location>
</feature>
<evidence type="ECO:0000259" key="3">
    <source>
        <dbReference type="Pfam" id="PF21537"/>
    </source>
</evidence>
<keyword evidence="1" id="KW-0812">Transmembrane</keyword>
<dbReference type="Pfam" id="PF09323">
    <property type="entry name" value="DUF1980"/>
    <property type="match status" value="1"/>
</dbReference>
<dbReference type="PANTHER" id="PTHR40047:SF1">
    <property type="entry name" value="UPF0703 PROTEIN YCGQ"/>
    <property type="match status" value="1"/>
</dbReference>
<feature type="domain" description="DUF1980" evidence="3">
    <location>
        <begin position="150"/>
        <end position="249"/>
    </location>
</feature>
<evidence type="ECO:0000256" key="1">
    <source>
        <dbReference type="SAM" id="Phobius"/>
    </source>
</evidence>
<evidence type="ECO:0000259" key="2">
    <source>
        <dbReference type="Pfam" id="PF09323"/>
    </source>
</evidence>
<dbReference type="PANTHER" id="PTHR40047">
    <property type="entry name" value="UPF0703 PROTEIN YCGQ"/>
    <property type="match status" value="1"/>
</dbReference>
<gene>
    <name evidence="4" type="ORF">M2152_001403</name>
</gene>
<accession>A0ABT6KMI5</accession>
<dbReference type="Pfam" id="PF21537">
    <property type="entry name" value="DUF1980_C"/>
    <property type="match status" value="1"/>
</dbReference>
<dbReference type="EMBL" id="JARXVQ010000001">
    <property type="protein sequence ID" value="MDH6181221.1"/>
    <property type="molecule type" value="Genomic_DNA"/>
</dbReference>
<protein>
    <submittedName>
        <fullName evidence="4">Membrane protein</fullName>
    </submittedName>
</protein>
<dbReference type="InterPro" id="IPR048447">
    <property type="entry name" value="DUF1980_C"/>
</dbReference>
<evidence type="ECO:0000313" key="4">
    <source>
        <dbReference type="EMBL" id="MDH6181221.1"/>
    </source>
</evidence>
<feature type="transmembrane region" description="Helical" evidence="1">
    <location>
        <begin position="73"/>
        <end position="95"/>
    </location>
</feature>
<feature type="transmembrane region" description="Helical" evidence="1">
    <location>
        <begin position="12"/>
        <end position="33"/>
    </location>
</feature>
<comment type="caution">
    <text evidence="4">The sequence shown here is derived from an EMBL/GenBank/DDBJ whole genome shotgun (WGS) entry which is preliminary data.</text>
</comment>
<evidence type="ECO:0000313" key="5">
    <source>
        <dbReference type="Proteomes" id="UP001160142"/>
    </source>
</evidence>
<name>A0ABT6KMI5_9MICO</name>
<dbReference type="Proteomes" id="UP001160142">
    <property type="component" value="Unassembled WGS sequence"/>
</dbReference>
<dbReference type="NCBIfam" id="TIGR03943">
    <property type="entry name" value="TIGR03943 family putative permease subunit"/>
    <property type="match status" value="1"/>
</dbReference>
<dbReference type="InterPro" id="IPR015402">
    <property type="entry name" value="DUF1980"/>
</dbReference>
<keyword evidence="5" id="KW-1185">Reference proteome</keyword>
<dbReference type="InterPro" id="IPR052955">
    <property type="entry name" value="UPF0703_membrane_permease"/>
</dbReference>
<sequence>MSWHNVQRWRGVVLVGLAVIATLILAFSNQLVLYIHPRYVIFTVVMIVIALVFVVASLLLADRGDPEEPATRFSKGFAVAGLAIASLVAVSMIVLPPATLSSVTADQRDINSTALGASETTLEDAASASAATFSSFTVLDWASLLRQTSDVQFYADKPVDVVGFITADTDDPENVFYVSRFFVTCCAVDAQPTGIPVYQPGWSSTLSADDWVQVTGTFEANPSQGSTQPLALIPDQVTPTEQPSEPYLF</sequence>
<keyword evidence="1" id="KW-0472">Membrane</keyword>